<feature type="compositionally biased region" description="Low complexity" evidence="3">
    <location>
        <begin position="91"/>
        <end position="110"/>
    </location>
</feature>
<dbReference type="EMBL" id="BAAATA010000002">
    <property type="protein sequence ID" value="GAA2472184.1"/>
    <property type="molecule type" value="Genomic_DNA"/>
</dbReference>
<sequence length="355" mass="35024">MSRPADPSAAHGLRQVPGPRHVHARDADAYAGGGLPEADAWRLEKHLESCGECALLVSDAVRATSVAPVLADLRAALLSAVPVTPAEERPSAAPAAEPARPARPGRTAPARPAPRRPRPRLRRPAAGSGRTGPAARAGRAAAASFGAVPALRAAWAASLAVAAVAAVVSARLAGFDGARPLLLAVAPLLPVAGVAVSYGRADPMHETVAATPSGGLRLLLVRTAGVLTVCVPLLTAAGLLLPDGVGGPGAAAWLLPGLALTVATLLLGSFTGCAAASAATSALWLLGLACLGAPSVPGAAAAPGGAAAVLRTALETSLGTVLSGPGAQTAWAACGAVCAVLLAARRTAFDRLERM</sequence>
<feature type="compositionally biased region" description="Low complexity" evidence="3">
    <location>
        <begin position="124"/>
        <end position="134"/>
    </location>
</feature>
<organism evidence="6 7">
    <name type="scientific">Streptomyces thermolineatus</name>
    <dbReference type="NCBI Taxonomy" id="44033"/>
    <lineage>
        <taxon>Bacteria</taxon>
        <taxon>Bacillati</taxon>
        <taxon>Actinomycetota</taxon>
        <taxon>Actinomycetes</taxon>
        <taxon>Kitasatosporales</taxon>
        <taxon>Streptomycetaceae</taxon>
        <taxon>Streptomyces</taxon>
    </lineage>
</organism>
<keyword evidence="4" id="KW-0812">Transmembrane</keyword>
<keyword evidence="4" id="KW-0472">Membrane</keyword>
<dbReference type="Pfam" id="PF13490">
    <property type="entry name" value="zf-HC2"/>
    <property type="match status" value="1"/>
</dbReference>
<evidence type="ECO:0000256" key="3">
    <source>
        <dbReference type="SAM" id="MobiDB-lite"/>
    </source>
</evidence>
<feature type="transmembrane region" description="Helical" evidence="4">
    <location>
        <begin position="253"/>
        <end position="276"/>
    </location>
</feature>
<dbReference type="Proteomes" id="UP001501358">
    <property type="component" value="Unassembled WGS sequence"/>
</dbReference>
<gene>
    <name evidence="6" type="ORF">GCM10010406_04830</name>
</gene>
<feature type="transmembrane region" description="Helical" evidence="4">
    <location>
        <begin position="283"/>
        <end position="310"/>
    </location>
</feature>
<feature type="transmembrane region" description="Helical" evidence="4">
    <location>
        <begin position="219"/>
        <end position="241"/>
    </location>
</feature>
<dbReference type="Gene3D" id="1.10.10.1320">
    <property type="entry name" value="Anti-sigma factor, zinc-finger domain"/>
    <property type="match status" value="1"/>
</dbReference>
<keyword evidence="4" id="KW-1133">Transmembrane helix</keyword>
<feature type="region of interest" description="Disordered" evidence="3">
    <location>
        <begin position="85"/>
        <end position="134"/>
    </location>
</feature>
<evidence type="ECO:0000313" key="6">
    <source>
        <dbReference type="EMBL" id="GAA2472184.1"/>
    </source>
</evidence>
<feature type="compositionally biased region" description="Basic residues" evidence="3">
    <location>
        <begin position="113"/>
        <end position="123"/>
    </location>
</feature>
<keyword evidence="7" id="KW-1185">Reference proteome</keyword>
<dbReference type="RefSeq" id="WP_344381416.1">
    <property type="nucleotide sequence ID" value="NZ_BAAATA010000002.1"/>
</dbReference>
<reference evidence="6 7" key="1">
    <citation type="journal article" date="2019" name="Int. J. Syst. Evol. Microbiol.">
        <title>The Global Catalogue of Microorganisms (GCM) 10K type strain sequencing project: providing services to taxonomists for standard genome sequencing and annotation.</title>
        <authorList>
            <consortium name="The Broad Institute Genomics Platform"/>
            <consortium name="The Broad Institute Genome Sequencing Center for Infectious Disease"/>
            <person name="Wu L."/>
            <person name="Ma J."/>
        </authorList>
    </citation>
    <scope>NUCLEOTIDE SEQUENCE [LARGE SCALE GENOMIC DNA]</scope>
    <source>
        <strain evidence="6 7">JCM 6307</strain>
    </source>
</reference>
<accession>A0ABN3KUE9</accession>
<evidence type="ECO:0000256" key="1">
    <source>
        <dbReference type="ARBA" id="ARBA00023015"/>
    </source>
</evidence>
<keyword evidence="1" id="KW-0805">Transcription regulation</keyword>
<protein>
    <recommendedName>
        <fullName evidence="5">Putative zinc-finger domain-containing protein</fullName>
    </recommendedName>
</protein>
<proteinExistence type="predicted"/>
<keyword evidence="2" id="KW-0804">Transcription</keyword>
<feature type="transmembrane region" description="Helical" evidence="4">
    <location>
        <begin position="330"/>
        <end position="348"/>
    </location>
</feature>
<feature type="transmembrane region" description="Helical" evidence="4">
    <location>
        <begin position="180"/>
        <end position="198"/>
    </location>
</feature>
<name>A0ABN3KUE9_9ACTN</name>
<evidence type="ECO:0000259" key="5">
    <source>
        <dbReference type="Pfam" id="PF13490"/>
    </source>
</evidence>
<feature type="domain" description="Putative zinc-finger" evidence="5">
    <location>
        <begin position="29"/>
        <end position="54"/>
    </location>
</feature>
<feature type="region of interest" description="Disordered" evidence="3">
    <location>
        <begin position="1"/>
        <end position="34"/>
    </location>
</feature>
<evidence type="ECO:0000256" key="4">
    <source>
        <dbReference type="SAM" id="Phobius"/>
    </source>
</evidence>
<evidence type="ECO:0000313" key="7">
    <source>
        <dbReference type="Proteomes" id="UP001501358"/>
    </source>
</evidence>
<feature type="transmembrane region" description="Helical" evidence="4">
    <location>
        <begin position="153"/>
        <end position="174"/>
    </location>
</feature>
<evidence type="ECO:0000256" key="2">
    <source>
        <dbReference type="ARBA" id="ARBA00023163"/>
    </source>
</evidence>
<dbReference type="InterPro" id="IPR041916">
    <property type="entry name" value="Anti_sigma_zinc_sf"/>
</dbReference>
<comment type="caution">
    <text evidence="6">The sequence shown here is derived from an EMBL/GenBank/DDBJ whole genome shotgun (WGS) entry which is preliminary data.</text>
</comment>
<dbReference type="InterPro" id="IPR027383">
    <property type="entry name" value="Znf_put"/>
</dbReference>